<evidence type="ECO:0000256" key="8">
    <source>
        <dbReference type="ARBA" id="ARBA00023004"/>
    </source>
</evidence>
<organism evidence="20 21">
    <name type="scientific">Methylocystis parvus</name>
    <dbReference type="NCBI Taxonomy" id="134"/>
    <lineage>
        <taxon>Bacteria</taxon>
        <taxon>Pseudomonadati</taxon>
        <taxon>Pseudomonadota</taxon>
        <taxon>Alphaproteobacteria</taxon>
        <taxon>Hyphomicrobiales</taxon>
        <taxon>Methylocystaceae</taxon>
        <taxon>Methylocystis</taxon>
    </lineage>
</organism>
<evidence type="ECO:0000256" key="14">
    <source>
        <dbReference type="PROSITE-ProRule" id="PRU01360"/>
    </source>
</evidence>
<evidence type="ECO:0000313" key="21">
    <source>
        <dbReference type="Proteomes" id="UP000422569"/>
    </source>
</evidence>
<dbReference type="CDD" id="cd01347">
    <property type="entry name" value="ligand_gated_channel"/>
    <property type="match status" value="1"/>
</dbReference>
<evidence type="ECO:0000259" key="18">
    <source>
        <dbReference type="Pfam" id="PF00593"/>
    </source>
</evidence>
<dbReference type="KEGG" id="mpar:F7D14_21265"/>
<keyword evidence="5" id="KW-0410">Iron transport</keyword>
<reference evidence="20 21" key="1">
    <citation type="submission" date="2019-09" db="EMBL/GenBank/DDBJ databases">
        <title>Isolation and complete genome sequencing of Methylocystis species.</title>
        <authorList>
            <person name="Rumah B.L."/>
            <person name="Stead C.E."/>
            <person name="Stevens B.C."/>
            <person name="Minton N.P."/>
            <person name="Grosse-Honebrink A."/>
            <person name="Zhang Y."/>
        </authorList>
    </citation>
    <scope>NUCLEOTIDE SEQUENCE [LARGE SCALE GENOMIC DNA]</scope>
    <source>
        <strain evidence="20 21">BRCS2</strain>
        <plasmid evidence="20 21">unnamed2</plasmid>
    </source>
</reference>
<feature type="compositionally biased region" description="Polar residues" evidence="16">
    <location>
        <begin position="48"/>
        <end position="69"/>
    </location>
</feature>
<dbReference type="InterPro" id="IPR000531">
    <property type="entry name" value="Beta-barrel_TonB"/>
</dbReference>
<dbReference type="PANTHER" id="PTHR32552">
    <property type="entry name" value="FERRICHROME IRON RECEPTOR-RELATED"/>
    <property type="match status" value="1"/>
</dbReference>
<dbReference type="GO" id="GO:0015891">
    <property type="term" value="P:siderophore transport"/>
    <property type="evidence" value="ECO:0007669"/>
    <property type="project" value="InterPro"/>
</dbReference>
<evidence type="ECO:0000256" key="10">
    <source>
        <dbReference type="ARBA" id="ARBA00023077"/>
    </source>
</evidence>
<dbReference type="PROSITE" id="PS52016">
    <property type="entry name" value="TONB_DEPENDENT_REC_3"/>
    <property type="match status" value="1"/>
</dbReference>
<geneLocation type="plasmid" evidence="20">
    <name>unnamed2</name>
</geneLocation>
<comment type="similarity">
    <text evidence="2 14 15">Belongs to the TonB-dependent receptor family.</text>
</comment>
<keyword evidence="8" id="KW-0408">Iron</keyword>
<evidence type="ECO:0000256" key="5">
    <source>
        <dbReference type="ARBA" id="ARBA00022496"/>
    </source>
</evidence>
<dbReference type="PANTHER" id="PTHR32552:SF68">
    <property type="entry name" value="FERRICHROME OUTER MEMBRANE TRANSPORTER_PHAGE RECEPTOR"/>
    <property type="match status" value="1"/>
</dbReference>
<evidence type="ECO:0000256" key="15">
    <source>
        <dbReference type="RuleBase" id="RU003357"/>
    </source>
</evidence>
<evidence type="ECO:0000313" key="20">
    <source>
        <dbReference type="EMBL" id="QGN00108.1"/>
    </source>
</evidence>
<evidence type="ECO:0000256" key="16">
    <source>
        <dbReference type="SAM" id="MobiDB-lite"/>
    </source>
</evidence>
<name>A0A6B8M533_9HYPH</name>
<keyword evidence="4 14" id="KW-1134">Transmembrane beta strand</keyword>
<dbReference type="Proteomes" id="UP000422569">
    <property type="component" value="Plasmid unnamed2"/>
</dbReference>
<evidence type="ECO:0000256" key="12">
    <source>
        <dbReference type="ARBA" id="ARBA00023170"/>
    </source>
</evidence>
<feature type="signal peptide" evidence="17">
    <location>
        <begin position="1"/>
        <end position="26"/>
    </location>
</feature>
<dbReference type="InterPro" id="IPR037066">
    <property type="entry name" value="Plug_dom_sf"/>
</dbReference>
<dbReference type="Pfam" id="PF07715">
    <property type="entry name" value="Plug"/>
    <property type="match status" value="1"/>
</dbReference>
<evidence type="ECO:0000256" key="6">
    <source>
        <dbReference type="ARBA" id="ARBA00022692"/>
    </source>
</evidence>
<keyword evidence="20" id="KW-0614">Plasmid</keyword>
<keyword evidence="6 14" id="KW-0812">Transmembrane</keyword>
<feature type="domain" description="TonB-dependent receptor-like beta-barrel" evidence="18">
    <location>
        <begin position="270"/>
        <end position="771"/>
    </location>
</feature>
<keyword evidence="10 15" id="KW-0798">TonB box</keyword>
<comment type="subcellular location">
    <subcellularLocation>
        <location evidence="1 14">Cell outer membrane</location>
        <topology evidence="1 14">Multi-pass membrane protein</topology>
    </subcellularLocation>
</comment>
<keyword evidence="13 14" id="KW-0998">Cell outer membrane</keyword>
<protein>
    <submittedName>
        <fullName evidence="20">TonB-dependent siderophore receptor</fullName>
    </submittedName>
</protein>
<dbReference type="Pfam" id="PF00593">
    <property type="entry name" value="TonB_dep_Rec_b-barrel"/>
    <property type="match status" value="1"/>
</dbReference>
<evidence type="ECO:0000256" key="11">
    <source>
        <dbReference type="ARBA" id="ARBA00023136"/>
    </source>
</evidence>
<keyword evidence="21" id="KW-1185">Reference proteome</keyword>
<dbReference type="EMBL" id="CP044333">
    <property type="protein sequence ID" value="QGN00108.1"/>
    <property type="molecule type" value="Genomic_DNA"/>
</dbReference>
<proteinExistence type="inferred from homology"/>
<dbReference type="InterPro" id="IPR036942">
    <property type="entry name" value="Beta-barrel_TonB_sf"/>
</dbReference>
<accession>A0A6B8M533</accession>
<dbReference type="GO" id="GO:0015344">
    <property type="term" value="F:siderophore uptake transmembrane transporter activity"/>
    <property type="evidence" value="ECO:0007669"/>
    <property type="project" value="TreeGrafter"/>
</dbReference>
<dbReference type="InterPro" id="IPR012910">
    <property type="entry name" value="Plug_dom"/>
</dbReference>
<dbReference type="Gene3D" id="2.170.130.10">
    <property type="entry name" value="TonB-dependent receptor, plug domain"/>
    <property type="match status" value="1"/>
</dbReference>
<keyword evidence="11 14" id="KW-0472">Membrane</keyword>
<evidence type="ECO:0000256" key="2">
    <source>
        <dbReference type="ARBA" id="ARBA00009810"/>
    </source>
</evidence>
<feature type="domain" description="TonB-dependent receptor plug" evidence="19">
    <location>
        <begin position="99"/>
        <end position="196"/>
    </location>
</feature>
<gene>
    <name evidence="20" type="ORF">F7D14_21265</name>
</gene>
<dbReference type="AlphaFoldDB" id="A0A6B8M533"/>
<dbReference type="RefSeq" id="WP_154420464.1">
    <property type="nucleotide sequence ID" value="NZ_CP044333.1"/>
</dbReference>
<keyword evidence="12 20" id="KW-0675">Receptor</keyword>
<evidence type="ECO:0000256" key="9">
    <source>
        <dbReference type="ARBA" id="ARBA00023065"/>
    </source>
</evidence>
<feature type="chain" id="PRO_5025694110" evidence="17">
    <location>
        <begin position="27"/>
        <end position="807"/>
    </location>
</feature>
<evidence type="ECO:0000256" key="17">
    <source>
        <dbReference type="SAM" id="SignalP"/>
    </source>
</evidence>
<dbReference type="NCBIfam" id="TIGR01783">
    <property type="entry name" value="TonB-siderophor"/>
    <property type="match status" value="1"/>
</dbReference>
<evidence type="ECO:0000256" key="1">
    <source>
        <dbReference type="ARBA" id="ARBA00004571"/>
    </source>
</evidence>
<feature type="region of interest" description="Disordered" evidence="16">
    <location>
        <begin position="37"/>
        <end position="73"/>
    </location>
</feature>
<dbReference type="GO" id="GO:0038023">
    <property type="term" value="F:signaling receptor activity"/>
    <property type="evidence" value="ECO:0007669"/>
    <property type="project" value="InterPro"/>
</dbReference>
<sequence>MSINALLRGVSVGAVVVVFSSSMAGAQQNLPTIDVGSAQRTMGKPHGAQTSTGGSQRGASQPSQPQSVAATPLLGIPRRQDSYVVKETSTATKMNIPNLQLPASVKVVPAEVLRDQQITDLKGALENVSGVQTAQSQGGNASFNRIRGFLTPRVFRNGLMATSPTNFTDFGTSNVERIEVMKGPDAMLYGRSDPGGMINLVTKRPVVDRIHMIQQRFGQFDNYFTEWDLADSATADRSVLYRFSGGYMNSGGFRDFDRIERVHVNPSVAWRPTDDTTFVADVEYYDQDFRPNLGLTVNPFNTTRPADVPISRNFAGPHTPLSNNRNIYAGSELTHRFNDTFTFKQRFLASFLHHNDAYSSNAGIDATGNVLRIPFSQQNDSQVYGTNFDLLGHFDLGDTHHDTLVGFDYQHVYSLYGNQGRFFPTNPLFTVNMFNPWVSNVYTWIPTGFYDWQRVFDRPRYLNDRQVNISNQEGLYFQDHITLLDGKLHILGGGRFDWFWQGQAKGGSGDLAESYIYSQPLSINPGFTGNPFAPANLQYNFFAPTRSDTAFSPRVGLLFQPVPWASVYGSWTQAFGPNVNASVGTDAYNRPFAPGRSEQVEVGAKAEWFDGRLTTSLALYELTKTNIPARDPAAPTDPNAFVLVGAARSKGVELDASGKILDNLSLISSFTYMDARVTKDTNPDPALTTLGRRLIGIPRYQGSFWAKWDVKEIAQLDGLSLGFGVFVVGNRQGDDQSTFQLPGYVRLDAMAAYKWQIMGKDVTAQLNLRNLANARYFESADNNFSTPRLSIYPGAPFTAMGTVRVAF</sequence>
<dbReference type="SUPFAM" id="SSF56935">
    <property type="entry name" value="Porins"/>
    <property type="match status" value="1"/>
</dbReference>
<dbReference type="InterPro" id="IPR010105">
    <property type="entry name" value="TonB_sidphr_rcpt"/>
</dbReference>
<evidence type="ECO:0000256" key="4">
    <source>
        <dbReference type="ARBA" id="ARBA00022452"/>
    </source>
</evidence>
<evidence type="ECO:0000256" key="7">
    <source>
        <dbReference type="ARBA" id="ARBA00022729"/>
    </source>
</evidence>
<evidence type="ECO:0000259" key="19">
    <source>
        <dbReference type="Pfam" id="PF07715"/>
    </source>
</evidence>
<dbReference type="Gene3D" id="2.40.170.20">
    <property type="entry name" value="TonB-dependent receptor, beta-barrel domain"/>
    <property type="match status" value="1"/>
</dbReference>
<dbReference type="InterPro" id="IPR039426">
    <property type="entry name" value="TonB-dep_rcpt-like"/>
</dbReference>
<keyword evidence="9" id="KW-0406">Ion transport</keyword>
<keyword evidence="7 17" id="KW-0732">Signal</keyword>
<dbReference type="FunFam" id="2.170.130.10:FF:000001">
    <property type="entry name" value="Catecholate siderophore TonB-dependent receptor"/>
    <property type="match status" value="1"/>
</dbReference>
<evidence type="ECO:0000256" key="13">
    <source>
        <dbReference type="ARBA" id="ARBA00023237"/>
    </source>
</evidence>
<dbReference type="GO" id="GO:0009279">
    <property type="term" value="C:cell outer membrane"/>
    <property type="evidence" value="ECO:0007669"/>
    <property type="project" value="UniProtKB-SubCell"/>
</dbReference>
<evidence type="ECO:0000256" key="3">
    <source>
        <dbReference type="ARBA" id="ARBA00022448"/>
    </source>
</evidence>
<keyword evidence="3 14" id="KW-0813">Transport</keyword>